<evidence type="ECO:0000256" key="7">
    <source>
        <dbReference type="ARBA" id="ARBA00022729"/>
    </source>
</evidence>
<dbReference type="Ensembl" id="ENSKMAT00000019336.1">
    <property type="protein sequence ID" value="ENSKMAP00000019073.1"/>
    <property type="gene ID" value="ENSKMAG00000014181.1"/>
</dbReference>
<comment type="similarity">
    <text evidence="3">Belongs to the bombesin/neuromedin-B/ranatensin family.</text>
</comment>
<dbReference type="GO" id="GO:0005184">
    <property type="term" value="F:neuropeptide hormone activity"/>
    <property type="evidence" value="ECO:0007669"/>
    <property type="project" value="TreeGrafter"/>
</dbReference>
<keyword evidence="5" id="KW-0964">Secreted</keyword>
<evidence type="ECO:0000256" key="10">
    <source>
        <dbReference type="SAM" id="SignalP"/>
    </source>
</evidence>
<evidence type="ECO:0000256" key="4">
    <source>
        <dbReference type="ARBA" id="ARBA00016270"/>
    </source>
</evidence>
<evidence type="ECO:0000256" key="8">
    <source>
        <dbReference type="ARBA" id="ARBA00022815"/>
    </source>
</evidence>
<reference evidence="11" key="2">
    <citation type="submission" date="2025-09" db="UniProtKB">
        <authorList>
            <consortium name="Ensembl"/>
        </authorList>
    </citation>
    <scope>IDENTIFICATION</scope>
</reference>
<keyword evidence="6" id="KW-0165">Cleavage on pair of basic residues</keyword>
<dbReference type="AlphaFoldDB" id="A0A3Q3AQB1"/>
<protein>
    <recommendedName>
        <fullName evidence="4">Gastrin-releasing peptide</fullName>
    </recommendedName>
</protein>
<dbReference type="GeneTree" id="ENSGT00650000094838"/>
<evidence type="ECO:0000256" key="2">
    <source>
        <dbReference type="ARBA" id="ARBA00004613"/>
    </source>
</evidence>
<dbReference type="GO" id="GO:0007218">
    <property type="term" value="P:neuropeptide signaling pathway"/>
    <property type="evidence" value="ECO:0007669"/>
    <property type="project" value="InterPro"/>
</dbReference>
<dbReference type="Pfam" id="PF02044">
    <property type="entry name" value="Bombesin"/>
    <property type="match status" value="1"/>
</dbReference>
<keyword evidence="9" id="KW-0968">Cytoplasmic vesicle</keyword>
<dbReference type="Proteomes" id="UP000264800">
    <property type="component" value="Unplaced"/>
</dbReference>
<feature type="chain" id="PRO_5018597724" description="Gastrin-releasing peptide" evidence="10">
    <location>
        <begin position="29"/>
        <end position="124"/>
    </location>
</feature>
<comment type="subcellular location">
    <subcellularLocation>
        <location evidence="1">Cytoplasmic vesicle</location>
        <location evidence="1">Secretory vesicle lumen</location>
    </subcellularLocation>
    <subcellularLocation>
        <location evidence="2">Secreted</location>
    </subcellularLocation>
</comment>
<keyword evidence="8" id="KW-0027">Amidation</keyword>
<dbReference type="GO" id="GO:0005615">
    <property type="term" value="C:extracellular space"/>
    <property type="evidence" value="ECO:0007669"/>
    <property type="project" value="TreeGrafter"/>
</dbReference>
<dbReference type="OMA" id="CYSWTCR"/>
<evidence type="ECO:0000313" key="11">
    <source>
        <dbReference type="Ensembl" id="ENSKMAP00000019073.1"/>
    </source>
</evidence>
<dbReference type="InterPro" id="IPR000874">
    <property type="entry name" value="Bombesin"/>
</dbReference>
<dbReference type="STRING" id="37003.ENSKMAP00000019073"/>
<keyword evidence="7 10" id="KW-0732">Signal</keyword>
<reference evidence="11" key="1">
    <citation type="submission" date="2025-08" db="UniProtKB">
        <authorList>
            <consortium name="Ensembl"/>
        </authorList>
    </citation>
    <scope>IDENTIFICATION</scope>
</reference>
<dbReference type="PROSITE" id="PS00257">
    <property type="entry name" value="BOMBESIN"/>
    <property type="match status" value="1"/>
</dbReference>
<organism evidence="11 12">
    <name type="scientific">Kryptolebias marmoratus</name>
    <name type="common">Mangrove killifish</name>
    <name type="synonym">Rivulus marmoratus</name>
    <dbReference type="NCBI Taxonomy" id="37003"/>
    <lineage>
        <taxon>Eukaryota</taxon>
        <taxon>Metazoa</taxon>
        <taxon>Chordata</taxon>
        <taxon>Craniata</taxon>
        <taxon>Vertebrata</taxon>
        <taxon>Euteleostomi</taxon>
        <taxon>Actinopterygii</taxon>
        <taxon>Neopterygii</taxon>
        <taxon>Teleostei</taxon>
        <taxon>Neoteleostei</taxon>
        <taxon>Acanthomorphata</taxon>
        <taxon>Ovalentaria</taxon>
        <taxon>Atherinomorphae</taxon>
        <taxon>Cyprinodontiformes</taxon>
        <taxon>Rivulidae</taxon>
        <taxon>Kryptolebias</taxon>
    </lineage>
</organism>
<evidence type="ECO:0000256" key="5">
    <source>
        <dbReference type="ARBA" id="ARBA00022525"/>
    </source>
</evidence>
<evidence type="ECO:0000256" key="9">
    <source>
        <dbReference type="ARBA" id="ARBA00023329"/>
    </source>
</evidence>
<evidence type="ECO:0000313" key="12">
    <source>
        <dbReference type="Proteomes" id="UP000264800"/>
    </source>
</evidence>
<sequence length="124" mass="13541">LRGRASDCTTSATASWCCLCLCKLPCHAKLSAPAAVVGKMYPRGNHWAVGHLMGKKSTESLQEPNADSDYLTPSQSARIFELGQPERPAGALQPKDQSQKTLQKLLHSSWRAGDREEHLQEVGL</sequence>
<evidence type="ECO:0000256" key="3">
    <source>
        <dbReference type="ARBA" id="ARBA00010012"/>
    </source>
</evidence>
<evidence type="ECO:0000256" key="1">
    <source>
        <dbReference type="ARBA" id="ARBA00004263"/>
    </source>
</evidence>
<accession>A0A3Q3AQB1</accession>
<name>A0A3Q3AQB1_KRYMA</name>
<dbReference type="GO" id="GO:0031410">
    <property type="term" value="C:cytoplasmic vesicle"/>
    <property type="evidence" value="ECO:0007669"/>
    <property type="project" value="UniProtKB-SubCell"/>
</dbReference>
<keyword evidence="12" id="KW-1185">Reference proteome</keyword>
<dbReference type="PANTHER" id="PTHR16866:SF2">
    <property type="entry name" value="GASTRIN-RELEASING PEPTIDE"/>
    <property type="match status" value="1"/>
</dbReference>
<dbReference type="PANTHER" id="PTHR16866">
    <property type="entry name" value="GASTRIN-RELEASING PEPTIDE"/>
    <property type="match status" value="1"/>
</dbReference>
<feature type="signal peptide" evidence="10">
    <location>
        <begin position="1"/>
        <end position="28"/>
    </location>
</feature>
<evidence type="ECO:0000256" key="6">
    <source>
        <dbReference type="ARBA" id="ARBA00022685"/>
    </source>
</evidence>
<proteinExistence type="inferred from homology"/>